<dbReference type="EMBL" id="AHKC01012914">
    <property type="protein sequence ID" value="EKF29583.1"/>
    <property type="molecule type" value="Genomic_DNA"/>
</dbReference>
<reference evidence="5 6" key="1">
    <citation type="journal article" date="2012" name="BMC Genomics">
        <title>Comparative genomic analysis of human infective Trypanosoma cruzi lineages with the bat-restricted subspecies T. cruzi marinkellei.</title>
        <authorList>
            <person name="Franzen O."/>
            <person name="Talavera-Lopez C."/>
            <person name="Ochaya S."/>
            <person name="Butler C.E."/>
            <person name="Messenger L.A."/>
            <person name="Lewis M.D."/>
            <person name="Llewellyn M.S."/>
            <person name="Marinkelle C.J."/>
            <person name="Tyler K.M."/>
            <person name="Miles M.A."/>
            <person name="Andersson B."/>
        </authorList>
    </citation>
    <scope>NUCLEOTIDE SEQUENCE [LARGE SCALE GENOMIC DNA]</scope>
    <source>
        <strain evidence="5 6">B7</strain>
    </source>
</reference>
<feature type="signal peptide" evidence="1">
    <location>
        <begin position="1"/>
        <end position="19"/>
    </location>
</feature>
<comment type="caution">
    <text evidence="5">The sequence shown here is derived from an EMBL/GenBank/DDBJ whole genome shotgun (WGS) entry which is preliminary data.</text>
</comment>
<dbReference type="InterPro" id="IPR046836">
    <property type="entry name" value="RHS_C"/>
</dbReference>
<dbReference type="PANTHER" id="PTHR33129:SF3">
    <property type="entry name" value="HOT SPOT (RHS) PROTEIN, PUTATIVE-RELATED"/>
    <property type="match status" value="1"/>
</dbReference>
<feature type="domain" description="Retrotransposon hot spot protein,C-terminal" evidence="2">
    <location>
        <begin position="486"/>
        <end position="620"/>
    </location>
</feature>
<evidence type="ECO:0000256" key="1">
    <source>
        <dbReference type="SAM" id="SignalP"/>
    </source>
</evidence>
<evidence type="ECO:0000259" key="4">
    <source>
        <dbReference type="Pfam" id="PF24466"/>
    </source>
</evidence>
<feature type="chain" id="PRO_5003864111" evidence="1">
    <location>
        <begin position="20"/>
        <end position="620"/>
    </location>
</feature>
<gene>
    <name evidence="5" type="ORF">MOQ_006622</name>
</gene>
<evidence type="ECO:0000259" key="3">
    <source>
        <dbReference type="Pfam" id="PF20445"/>
    </source>
</evidence>
<keyword evidence="1" id="KW-0732">Signal</keyword>
<feature type="domain" description="DUF7578" evidence="4">
    <location>
        <begin position="125"/>
        <end position="184"/>
    </location>
</feature>
<evidence type="ECO:0000313" key="5">
    <source>
        <dbReference type="EMBL" id="EKF29583.1"/>
    </source>
</evidence>
<evidence type="ECO:0000259" key="2">
    <source>
        <dbReference type="Pfam" id="PF07999"/>
    </source>
</evidence>
<dbReference type="AlphaFoldDB" id="K2M3N2"/>
<organism evidence="5 6">
    <name type="scientific">Trypanosoma cruzi marinkellei</name>
    <dbReference type="NCBI Taxonomy" id="85056"/>
    <lineage>
        <taxon>Eukaryota</taxon>
        <taxon>Discoba</taxon>
        <taxon>Euglenozoa</taxon>
        <taxon>Kinetoplastea</taxon>
        <taxon>Metakinetoplastina</taxon>
        <taxon>Trypanosomatida</taxon>
        <taxon>Trypanosomatidae</taxon>
        <taxon>Trypanosoma</taxon>
        <taxon>Schizotrypanum</taxon>
    </lineage>
</organism>
<keyword evidence="6" id="KW-1185">Reference proteome</keyword>
<dbReference type="NCBIfam" id="TIGR01631">
    <property type="entry name" value="Trypano_RHS"/>
    <property type="match status" value="1"/>
</dbReference>
<dbReference type="Proteomes" id="UP000007350">
    <property type="component" value="Unassembled WGS sequence"/>
</dbReference>
<dbReference type="Pfam" id="PF07999">
    <property type="entry name" value="RHSP"/>
    <property type="match status" value="1"/>
</dbReference>
<accession>K2M3N2</accession>
<dbReference type="InterPro" id="IPR052980">
    <property type="entry name" value="Crinkler_effector"/>
</dbReference>
<sequence>MWRCCRLHIASLWGRWASTVSPPGVAVRLRGAPTAPPCECRAQRHWDCGKKQPRLPFGAIGTCWPPLGGASGMLHRTGVVMAPCSGSGDGSDAAARRVVAETRRPQWTLDSRVEDVLLDGDTLSTKMRLNDFLQNYFGGMAAVDEDHNVAMEFFGQEPYAYVQGQQLLEILNVTEYQVYKLHHKGVFSLEQWRKFERKDTVTPFARGKLNAALTQVQTQGMKLLIFNKIENVLLKGSVRVKEMKLNDFLTRELDGRGVVDTNRNVFLKEFFEDPARYIRNKRVLNKIQTSSYYARMDIAVKEEMIFEEDINKLYKNGVHTLLGWSKAAAAVKAGVHNFTKNSLDAALEELRRQTTEAPTKLEGLYESVYDSRWHHVVELPDGEKQKTGTGMEMKEGKPEQSWTYKKVGDILEKDDGAERSGAAPPRLMVLTSDKGWPYTLNAPQGPMKDFFINCEVDRVWQIVSSDLTKWFDNFDLSLNPSPMSCLLIGTPGIGKSMAAGSYLLYQLLHYDIDKIQVVVHCFGDTAYVFNKITQTVTKYEGEITSKIVVRSFWQRGMKGYIIYDVARKGTPPDTNFAPASGWGMIVVSSPKVGNYDEWEKQLTAKRIIMNCPAEMDVKAM</sequence>
<dbReference type="InterPro" id="IPR046835">
    <property type="entry name" value="RHS_N"/>
</dbReference>
<feature type="domain" description="DUF7578" evidence="4">
    <location>
        <begin position="239"/>
        <end position="303"/>
    </location>
</feature>
<proteinExistence type="predicted"/>
<dbReference type="Pfam" id="PF24466">
    <property type="entry name" value="DUF7578"/>
    <property type="match status" value="2"/>
</dbReference>
<dbReference type="OrthoDB" id="2340858at2759"/>
<dbReference type="InterPro" id="IPR056000">
    <property type="entry name" value="DUF7578"/>
</dbReference>
<evidence type="ECO:0000313" key="6">
    <source>
        <dbReference type="Proteomes" id="UP000007350"/>
    </source>
</evidence>
<protein>
    <submittedName>
        <fullName evidence="5">Retrotransposon hot spot (RHS) protein, putative</fullName>
    </submittedName>
</protein>
<dbReference type="InterPro" id="IPR006518">
    <property type="entry name" value="Trypano_RHS"/>
</dbReference>
<dbReference type="PANTHER" id="PTHR33129">
    <property type="entry name" value="PROTEIN KINASE DOMAIN-CONTAINING PROTEIN-RELATED"/>
    <property type="match status" value="1"/>
</dbReference>
<name>K2M3N2_TRYCR</name>
<feature type="domain" description="Retrotransposon hot spot protein N-terminal" evidence="3">
    <location>
        <begin position="365"/>
        <end position="472"/>
    </location>
</feature>
<dbReference type="Pfam" id="PF20445">
    <property type="entry name" value="RHS_N"/>
    <property type="match status" value="1"/>
</dbReference>